<dbReference type="PANTHER" id="PTHR42809">
    <property type="entry name" value="FLAVODOXIN 2"/>
    <property type="match status" value="1"/>
</dbReference>
<feature type="domain" description="Flavodoxin-like" evidence="8">
    <location>
        <begin position="4"/>
        <end position="167"/>
    </location>
</feature>
<dbReference type="Proteomes" id="UP000064893">
    <property type="component" value="Chromosome"/>
</dbReference>
<dbReference type="STRING" id="1307839.L21SP5_01307"/>
<dbReference type="NCBIfam" id="TIGR01752">
    <property type="entry name" value="flav_long"/>
    <property type="match status" value="1"/>
</dbReference>
<evidence type="ECO:0000313" key="9">
    <source>
        <dbReference type="EMBL" id="ALO14961.1"/>
    </source>
</evidence>
<dbReference type="InterPro" id="IPR010086">
    <property type="entry name" value="Flavodoxin_lc"/>
</dbReference>
<dbReference type="Pfam" id="PF00258">
    <property type="entry name" value="Flavodoxin_1"/>
    <property type="match status" value="1"/>
</dbReference>
<evidence type="ECO:0000256" key="4">
    <source>
        <dbReference type="ARBA" id="ARBA00022630"/>
    </source>
</evidence>
<dbReference type="AlphaFoldDB" id="A0A0S2HXY9"/>
<evidence type="ECO:0000256" key="1">
    <source>
        <dbReference type="ARBA" id="ARBA00001917"/>
    </source>
</evidence>
<dbReference type="PROSITE" id="PS50902">
    <property type="entry name" value="FLAVODOXIN_LIKE"/>
    <property type="match status" value="1"/>
</dbReference>
<evidence type="ECO:0000313" key="10">
    <source>
        <dbReference type="Proteomes" id="UP000064893"/>
    </source>
</evidence>
<dbReference type="InterPro" id="IPR029039">
    <property type="entry name" value="Flavoprotein-like_sf"/>
</dbReference>
<organism evidence="9 10">
    <name type="scientific">Salinivirga cyanobacteriivorans</name>
    <dbReference type="NCBI Taxonomy" id="1307839"/>
    <lineage>
        <taxon>Bacteria</taxon>
        <taxon>Pseudomonadati</taxon>
        <taxon>Bacteroidota</taxon>
        <taxon>Bacteroidia</taxon>
        <taxon>Bacteroidales</taxon>
        <taxon>Salinivirgaceae</taxon>
        <taxon>Salinivirga</taxon>
    </lineage>
</organism>
<comment type="cofactor">
    <cofactor evidence="1 7">
        <name>FMN</name>
        <dbReference type="ChEBI" id="CHEBI:58210"/>
    </cofactor>
</comment>
<dbReference type="RefSeq" id="WP_057952467.1">
    <property type="nucleotide sequence ID" value="NZ_CP013118.1"/>
</dbReference>
<keyword evidence="3 7" id="KW-0813">Transport</keyword>
<evidence type="ECO:0000256" key="7">
    <source>
        <dbReference type="PIRNR" id="PIRNR038996"/>
    </source>
</evidence>
<keyword evidence="5 7" id="KW-0288">FMN</keyword>
<dbReference type="OrthoDB" id="9790745at2"/>
<accession>A0A0S2HXY9</accession>
<dbReference type="EMBL" id="CP013118">
    <property type="protein sequence ID" value="ALO14961.1"/>
    <property type="molecule type" value="Genomic_DNA"/>
</dbReference>
<comment type="similarity">
    <text evidence="2 7">Belongs to the flavodoxin family.</text>
</comment>
<dbReference type="GO" id="GO:0009055">
    <property type="term" value="F:electron transfer activity"/>
    <property type="evidence" value="ECO:0007669"/>
    <property type="project" value="UniProtKB-UniRule"/>
</dbReference>
<dbReference type="InterPro" id="IPR008254">
    <property type="entry name" value="Flavodoxin/NO_synth"/>
</dbReference>
<keyword evidence="4 7" id="KW-0285">Flavoprotein</keyword>
<dbReference type="PIRSF" id="PIRSF038996">
    <property type="entry name" value="FldA"/>
    <property type="match status" value="1"/>
</dbReference>
<protein>
    <recommendedName>
        <fullName evidence="7">Flavodoxin</fullName>
    </recommendedName>
</protein>
<sequence length="171" mass="19225">MNTTGIFYAPKGGSTEKIARKIHQHLPSAALKSVPEASVDDMMHYDNLILGIATIGKETWNQEIKKSGWDLVMPHIDKADFTGKKVAIFGLGDSVTYDLHFVDAVGILGQKLRERGAELVGFTDTKDYNFRESKAIEGDQFMGLPIDEDFEEEKTDERIDQWVKDLTKKMS</sequence>
<proteinExistence type="inferred from homology"/>
<dbReference type="InterPro" id="IPR050619">
    <property type="entry name" value="Flavodoxin"/>
</dbReference>
<keyword evidence="10" id="KW-1185">Reference proteome</keyword>
<dbReference type="GO" id="GO:0010181">
    <property type="term" value="F:FMN binding"/>
    <property type="evidence" value="ECO:0007669"/>
    <property type="project" value="UniProtKB-UniRule"/>
</dbReference>
<name>A0A0S2HXY9_9BACT</name>
<evidence type="ECO:0000256" key="6">
    <source>
        <dbReference type="ARBA" id="ARBA00022982"/>
    </source>
</evidence>
<evidence type="ECO:0000256" key="3">
    <source>
        <dbReference type="ARBA" id="ARBA00022448"/>
    </source>
</evidence>
<evidence type="ECO:0000259" key="8">
    <source>
        <dbReference type="PROSITE" id="PS50902"/>
    </source>
</evidence>
<comment type="function">
    <text evidence="7">Low-potential electron donor to a number of redox enzymes.</text>
</comment>
<evidence type="ECO:0000256" key="2">
    <source>
        <dbReference type="ARBA" id="ARBA00005267"/>
    </source>
</evidence>
<keyword evidence="6 7" id="KW-0249">Electron transport</keyword>
<dbReference type="PANTHER" id="PTHR42809:SF1">
    <property type="entry name" value="FLAVODOXIN 1"/>
    <property type="match status" value="1"/>
</dbReference>
<reference evidence="9 10" key="1">
    <citation type="submission" date="2015-11" db="EMBL/GenBank/DDBJ databases">
        <title>Description and complete genome sequence of a novel strain predominating in hypersaline microbial mats and representing a new family of the Bacteriodetes phylum.</title>
        <authorList>
            <person name="Spring S."/>
            <person name="Bunk B."/>
            <person name="Sproer C."/>
            <person name="Klenk H.-P."/>
        </authorList>
    </citation>
    <scope>NUCLEOTIDE SEQUENCE [LARGE SCALE GENOMIC DNA]</scope>
    <source>
        <strain evidence="9 10">L21-Spi-D4</strain>
    </source>
</reference>
<dbReference type="Gene3D" id="3.40.50.360">
    <property type="match status" value="1"/>
</dbReference>
<evidence type="ECO:0000256" key="5">
    <source>
        <dbReference type="ARBA" id="ARBA00022643"/>
    </source>
</evidence>
<dbReference type="KEGG" id="blq:L21SP5_01307"/>
<gene>
    <name evidence="9" type="primary">isiB_1</name>
    <name evidence="9" type="ORF">L21SP5_01307</name>
</gene>
<dbReference type="SUPFAM" id="SSF52218">
    <property type="entry name" value="Flavoproteins"/>
    <property type="match status" value="1"/>
</dbReference>